<evidence type="ECO:0000313" key="4">
    <source>
        <dbReference type="EMBL" id="PEG30311.1"/>
    </source>
</evidence>
<proteinExistence type="predicted"/>
<gene>
    <name evidence="4" type="ORF">CQ394_00855</name>
</gene>
<evidence type="ECO:0000313" key="5">
    <source>
        <dbReference type="Proteomes" id="UP000220840"/>
    </source>
</evidence>
<keyword evidence="5" id="KW-1185">Reference proteome</keyword>
<dbReference type="Gene3D" id="3.40.718.10">
    <property type="entry name" value="Isopropylmalate Dehydrogenase"/>
    <property type="match status" value="1"/>
</dbReference>
<dbReference type="AlphaFoldDB" id="A0A2A7MG45"/>
<evidence type="ECO:0000256" key="2">
    <source>
        <dbReference type="ARBA" id="ARBA00023002"/>
    </source>
</evidence>
<dbReference type="PANTHER" id="PTHR30004:SF3">
    <property type="entry name" value="4-HYDROXYTHREONINE-4-PHOSPHATE DEHYDROGENASE 2-RELATED"/>
    <property type="match status" value="1"/>
</dbReference>
<dbReference type="GO" id="GO:0046872">
    <property type="term" value="F:metal ion binding"/>
    <property type="evidence" value="ECO:0007669"/>
    <property type="project" value="UniProtKB-KW"/>
</dbReference>
<dbReference type="Pfam" id="PF04166">
    <property type="entry name" value="PdxA"/>
    <property type="match status" value="1"/>
</dbReference>
<keyword evidence="3" id="KW-0520">NAD</keyword>
<evidence type="ECO:0000256" key="3">
    <source>
        <dbReference type="ARBA" id="ARBA00023027"/>
    </source>
</evidence>
<organism evidence="4 5">
    <name type="scientific">Clostridium neonatale</name>
    <dbReference type="NCBI Taxonomy" id="137838"/>
    <lineage>
        <taxon>Bacteria</taxon>
        <taxon>Bacillati</taxon>
        <taxon>Bacillota</taxon>
        <taxon>Clostridia</taxon>
        <taxon>Eubacteriales</taxon>
        <taxon>Clostridiaceae</taxon>
        <taxon>Clostridium</taxon>
    </lineage>
</organism>
<dbReference type="Proteomes" id="UP000220840">
    <property type="component" value="Unassembled WGS sequence"/>
</dbReference>
<dbReference type="SUPFAM" id="SSF53659">
    <property type="entry name" value="Isocitrate/Isopropylmalate dehydrogenase-like"/>
    <property type="match status" value="1"/>
</dbReference>
<dbReference type="GO" id="GO:0016491">
    <property type="term" value="F:oxidoreductase activity"/>
    <property type="evidence" value="ECO:0007669"/>
    <property type="project" value="UniProtKB-KW"/>
</dbReference>
<name>A0A2A7MG45_9CLOT</name>
<sequence>MMHKPILGILLGDTTGVGPELIAKIAANGFLTDQCRPVIIGDVRVFENGLKIIGETAPHYVISDIDEADWSKGIPVLDMKDQNPEDIVIGKISAECGKAVLNMIKTAAKLYNDGKIEGFCFAPFNKAAMIEGGCSFESEHHLLANLFGVTGPFGEINVVGELCTTRTTSHIPIKDVSEHITVESILRAVRLSYDTVKGMGVEDPIIGVAALNPHCGENGLCGREELDIIVPAIEEAKKLGINAKGPYSSDILFIKAFNGDFDSVVTMYHDQGQIALKLKGFRGGITIAGGQPAPIVTCAHGTAYDIAGKGIVDTSSIENAVKMCTKMAIVKHDKN</sequence>
<dbReference type="EMBL" id="PDCJ01000001">
    <property type="protein sequence ID" value="PEG30311.1"/>
    <property type="molecule type" value="Genomic_DNA"/>
</dbReference>
<keyword evidence="2" id="KW-0560">Oxidoreductase</keyword>
<reference evidence="4 5" key="1">
    <citation type="submission" date="2017-10" db="EMBL/GenBank/DDBJ databases">
        <title>Effective Description of Clostridium neonatale sp. nov. linked to necrotizing enterocolitis in neonates and a clarification of species assignable to the genus Clostridium (Prazmowski 1880) emend. Lawson and Rainey 2016.</title>
        <authorList>
            <person name="Bernard K."/>
            <person name="Burdz T."/>
            <person name="Wiebe D."/>
            <person name="Balcewich B."/>
            <person name="Alfa M."/>
            <person name="Bernier A.-M."/>
        </authorList>
    </citation>
    <scope>NUCLEOTIDE SEQUENCE [LARGE SCALE GENOMIC DNA]</scope>
    <source>
        <strain evidence="4 5">LCDC99A005</strain>
    </source>
</reference>
<dbReference type="OrthoDB" id="9801783at2"/>
<dbReference type="GO" id="GO:0051287">
    <property type="term" value="F:NAD binding"/>
    <property type="evidence" value="ECO:0007669"/>
    <property type="project" value="InterPro"/>
</dbReference>
<accession>A0A2A7MG45</accession>
<comment type="caution">
    <text evidence="4">The sequence shown here is derived from an EMBL/GenBank/DDBJ whole genome shotgun (WGS) entry which is preliminary data.</text>
</comment>
<protein>
    <submittedName>
        <fullName evidence="4">4-hydroxythreonine-4-phosphate dehydrogenase</fullName>
    </submittedName>
</protein>
<dbReference type="STRING" id="137838.GCA_001458595_01609"/>
<keyword evidence="1" id="KW-0479">Metal-binding</keyword>
<dbReference type="PANTHER" id="PTHR30004">
    <property type="entry name" value="4-HYDROXYTHREONINE-4-PHOSPHATE DEHYDROGENASE"/>
    <property type="match status" value="1"/>
</dbReference>
<evidence type="ECO:0000256" key="1">
    <source>
        <dbReference type="ARBA" id="ARBA00022723"/>
    </source>
</evidence>
<dbReference type="InterPro" id="IPR005255">
    <property type="entry name" value="PdxA_fam"/>
</dbReference>